<dbReference type="PANTHER" id="PTHR11735:SF11">
    <property type="entry name" value="TRNA THREONYLCARBAMOYLADENOSINE BIOSYNTHESIS PROTEIN TSAB"/>
    <property type="match status" value="1"/>
</dbReference>
<accession>A0A4V3TV68</accession>
<organism evidence="2 3">
    <name type="scientific">Vagococcus silagei</name>
    <dbReference type="NCBI Taxonomy" id="2508885"/>
    <lineage>
        <taxon>Bacteria</taxon>
        <taxon>Bacillati</taxon>
        <taxon>Bacillota</taxon>
        <taxon>Bacilli</taxon>
        <taxon>Lactobacillales</taxon>
        <taxon>Enterococcaceae</taxon>
        <taxon>Vagococcus</taxon>
    </lineage>
</organism>
<dbReference type="InterPro" id="IPR043129">
    <property type="entry name" value="ATPase_NBD"/>
</dbReference>
<keyword evidence="2" id="KW-0808">Transferase</keyword>
<dbReference type="SUPFAM" id="SSF53067">
    <property type="entry name" value="Actin-like ATPase domain"/>
    <property type="match status" value="2"/>
</dbReference>
<dbReference type="PANTHER" id="PTHR11735">
    <property type="entry name" value="TRNA N6-ADENOSINE THREONYLCARBAMOYLTRANSFERASE"/>
    <property type="match status" value="1"/>
</dbReference>
<evidence type="ECO:0000313" key="3">
    <source>
        <dbReference type="Proteomes" id="UP000310506"/>
    </source>
</evidence>
<dbReference type="InterPro" id="IPR022496">
    <property type="entry name" value="T6A_TsaB"/>
</dbReference>
<dbReference type="AlphaFoldDB" id="A0A4V3TV68"/>
<proteinExistence type="predicted"/>
<dbReference type="Pfam" id="PF00814">
    <property type="entry name" value="TsaD"/>
    <property type="match status" value="1"/>
</dbReference>
<protein>
    <submittedName>
        <fullName evidence="2">tRNA (Adenosine(37)-N6)-threonylcarbamoyltransferase complex dimerization subunit type 1 TsaB</fullName>
    </submittedName>
</protein>
<dbReference type="OrthoDB" id="9784166at2"/>
<feature type="domain" description="Gcp-like" evidence="1">
    <location>
        <begin position="31"/>
        <end position="180"/>
    </location>
</feature>
<dbReference type="EMBL" id="SDGV01000008">
    <property type="protein sequence ID" value="THB61739.1"/>
    <property type="molecule type" value="Genomic_DNA"/>
</dbReference>
<gene>
    <name evidence="2" type="primary">tsaB</name>
    <name evidence="2" type="ORF">ESZ54_03585</name>
</gene>
<dbReference type="NCBIfam" id="TIGR03725">
    <property type="entry name" value="T6A_YeaZ"/>
    <property type="match status" value="1"/>
</dbReference>
<dbReference type="Proteomes" id="UP000310506">
    <property type="component" value="Unassembled WGS sequence"/>
</dbReference>
<reference evidence="2 3" key="1">
    <citation type="submission" date="2019-01" db="EMBL/GenBank/DDBJ databases">
        <title>Vagococcus silagei sp. nov. isolated from brewer's grain.</title>
        <authorList>
            <person name="Guu J.-R."/>
        </authorList>
    </citation>
    <scope>NUCLEOTIDE SEQUENCE [LARGE SCALE GENOMIC DNA]</scope>
    <source>
        <strain evidence="2 3">2B-2</strain>
    </source>
</reference>
<evidence type="ECO:0000259" key="1">
    <source>
        <dbReference type="Pfam" id="PF00814"/>
    </source>
</evidence>
<dbReference type="InterPro" id="IPR000905">
    <property type="entry name" value="Gcp-like_dom"/>
</dbReference>
<dbReference type="CDD" id="cd24032">
    <property type="entry name" value="ASKHA_NBD_TsaB"/>
    <property type="match status" value="1"/>
</dbReference>
<dbReference type="GO" id="GO:0002949">
    <property type="term" value="P:tRNA threonylcarbamoyladenosine modification"/>
    <property type="evidence" value="ECO:0007669"/>
    <property type="project" value="InterPro"/>
</dbReference>
<comment type="caution">
    <text evidence="2">The sequence shown here is derived from an EMBL/GenBank/DDBJ whole genome shotgun (WGS) entry which is preliminary data.</text>
</comment>
<dbReference type="GO" id="GO:0016740">
    <property type="term" value="F:transferase activity"/>
    <property type="evidence" value="ECO:0007669"/>
    <property type="project" value="UniProtKB-KW"/>
</dbReference>
<sequence>MITLGIDTSNKTMGISLYQDQNLMAEYVSTNKKNHSVTLMPAIDFLMQENQLKPSDIDEILVASGPGSYTGLRIAVTTAKTLAWTLKADLYSLSSLAIIAAGAPQQFCGLIVPLINARRDNVYTGIYQWQNGEMRVVKPDGHLSIYELFTQLKEQNDEILFIGEDVPVFESMIATEMPQANYIADSILPRTMQLVKNIGEKVSSIDEFTPQYLKLVEAEENWLKTHKSEGKSYVERV</sequence>
<dbReference type="GO" id="GO:0005829">
    <property type="term" value="C:cytosol"/>
    <property type="evidence" value="ECO:0007669"/>
    <property type="project" value="TreeGrafter"/>
</dbReference>
<name>A0A4V3TV68_9ENTE</name>
<dbReference type="RefSeq" id="WP_136136317.1">
    <property type="nucleotide sequence ID" value="NZ_SDGV01000008.1"/>
</dbReference>
<dbReference type="Gene3D" id="3.30.420.40">
    <property type="match status" value="2"/>
</dbReference>
<keyword evidence="3" id="KW-1185">Reference proteome</keyword>
<evidence type="ECO:0000313" key="2">
    <source>
        <dbReference type="EMBL" id="THB61739.1"/>
    </source>
</evidence>